<dbReference type="InterPro" id="IPR050490">
    <property type="entry name" value="Bact_solute-bd_prot1"/>
</dbReference>
<feature type="chain" id="PRO_5043162156" evidence="4">
    <location>
        <begin position="20"/>
        <end position="426"/>
    </location>
</feature>
<keyword evidence="6" id="KW-1185">Reference proteome</keyword>
<dbReference type="CDD" id="cd13585">
    <property type="entry name" value="PBP2_TMBP_like"/>
    <property type="match status" value="1"/>
</dbReference>
<gene>
    <name evidence="5" type="ORF">A8806_101725</name>
</gene>
<name>A0A2Y9BFB5_9FIRM</name>
<organism evidence="5 6">
    <name type="scientific">Faecalicatena orotica</name>
    <dbReference type="NCBI Taxonomy" id="1544"/>
    <lineage>
        <taxon>Bacteria</taxon>
        <taxon>Bacillati</taxon>
        <taxon>Bacillota</taxon>
        <taxon>Clostridia</taxon>
        <taxon>Lachnospirales</taxon>
        <taxon>Lachnospiraceae</taxon>
        <taxon>Faecalicatena</taxon>
    </lineage>
</organism>
<accession>A0A2Y9BFB5</accession>
<dbReference type="OrthoDB" id="367242at2"/>
<evidence type="ECO:0000313" key="6">
    <source>
        <dbReference type="Proteomes" id="UP000245845"/>
    </source>
</evidence>
<comment type="similarity">
    <text evidence="1">Belongs to the bacterial solute-binding protein 1 family.</text>
</comment>
<evidence type="ECO:0000256" key="3">
    <source>
        <dbReference type="ARBA" id="ARBA00022729"/>
    </source>
</evidence>
<dbReference type="Proteomes" id="UP000245845">
    <property type="component" value="Unassembled WGS sequence"/>
</dbReference>
<keyword evidence="2" id="KW-0813">Transport</keyword>
<feature type="signal peptide" evidence="4">
    <location>
        <begin position="1"/>
        <end position="19"/>
    </location>
</feature>
<reference evidence="5 6" key="1">
    <citation type="submission" date="2018-05" db="EMBL/GenBank/DDBJ databases">
        <title>The Hungate 1000. A catalogue of reference genomes from the rumen microbiome.</title>
        <authorList>
            <person name="Kelly W."/>
        </authorList>
    </citation>
    <scope>NUCLEOTIDE SEQUENCE [LARGE SCALE GENOMIC DNA]</scope>
    <source>
        <strain evidence="5 6">NLAE-zl-C242</strain>
    </source>
</reference>
<evidence type="ECO:0000256" key="1">
    <source>
        <dbReference type="ARBA" id="ARBA00008520"/>
    </source>
</evidence>
<dbReference type="Gene3D" id="3.40.190.10">
    <property type="entry name" value="Periplasmic binding protein-like II"/>
    <property type="match status" value="2"/>
</dbReference>
<dbReference type="EMBL" id="QGDL01000001">
    <property type="protein sequence ID" value="PWJ32435.1"/>
    <property type="molecule type" value="Genomic_DNA"/>
</dbReference>
<keyword evidence="3 4" id="KW-0732">Signal</keyword>
<dbReference type="PANTHER" id="PTHR43649">
    <property type="entry name" value="ARABINOSE-BINDING PROTEIN-RELATED"/>
    <property type="match status" value="1"/>
</dbReference>
<evidence type="ECO:0000313" key="5">
    <source>
        <dbReference type="EMBL" id="PWJ32435.1"/>
    </source>
</evidence>
<protein>
    <submittedName>
        <fullName evidence="5">Carbohydrate ABC transporter substrate-binding protein (CUT1 family)</fullName>
    </submittedName>
</protein>
<dbReference type="SUPFAM" id="SSF53850">
    <property type="entry name" value="Periplasmic binding protein-like II"/>
    <property type="match status" value="1"/>
</dbReference>
<sequence length="426" mass="46326">MKKKLLSVLLCTALIGTLAAGCSSKKGAEASPKEDSKTEGKEITVMVPEWAVPSDDMLDAFTEDSGINVVMNVVSWDDIRDKVAIAASGGTAAADVIEVDWSWVGEMNSAGWLEEIEMTDEDKADMPTLETFSIDGKVLAVPYANDYRIAYYNKEHFKAAGIEKAPQTWDEVYDALKKIKDAGIVEYPYTMPMNADESATTSMMWMAFSRSGQVFNDDGTLNKDAVSDALEFEKKLVDEGFTDPASKTASGMDAYRKLTAGEASFMVGPTKFVGISNNEEECSVVGQIEAILLPGKDGTSPQTMPLPEAVGITKFSENKDAAKEFVKWYTSAETQKELYQANSSIPTRNAVLSDLINDGTIQNAGAMLEEAKLIKSPFPNGIPSYYSEMSNAIYNNVNKMVLGEISAQEAFDAMDKKVTELAGNEE</sequence>
<dbReference type="RefSeq" id="WP_109729763.1">
    <property type="nucleotide sequence ID" value="NZ_BAAACK010000007.1"/>
</dbReference>
<dbReference type="AlphaFoldDB" id="A0A2Y9BFB5"/>
<evidence type="ECO:0000256" key="2">
    <source>
        <dbReference type="ARBA" id="ARBA00022448"/>
    </source>
</evidence>
<evidence type="ECO:0000256" key="4">
    <source>
        <dbReference type="SAM" id="SignalP"/>
    </source>
</evidence>
<proteinExistence type="inferred from homology"/>
<dbReference type="InterPro" id="IPR006059">
    <property type="entry name" value="SBP"/>
</dbReference>
<comment type="caution">
    <text evidence="5">The sequence shown here is derived from an EMBL/GenBank/DDBJ whole genome shotgun (WGS) entry which is preliminary data.</text>
</comment>
<dbReference type="Pfam" id="PF01547">
    <property type="entry name" value="SBP_bac_1"/>
    <property type="match status" value="1"/>
</dbReference>
<dbReference type="PROSITE" id="PS51257">
    <property type="entry name" value="PROKAR_LIPOPROTEIN"/>
    <property type="match status" value="1"/>
</dbReference>
<dbReference type="PANTHER" id="PTHR43649:SF34">
    <property type="entry name" value="ABC TRANSPORTER PERIPLASMIC-BINDING PROTEIN YCJN-RELATED"/>
    <property type="match status" value="1"/>
</dbReference>